<keyword evidence="4" id="KW-1133">Transmembrane helix</keyword>
<evidence type="ECO:0000256" key="1">
    <source>
        <dbReference type="ARBA" id="ARBA00004167"/>
    </source>
</evidence>
<evidence type="ECO:0000256" key="2">
    <source>
        <dbReference type="ARBA" id="ARBA00022692"/>
    </source>
</evidence>
<dbReference type="Proteomes" id="UP000620124">
    <property type="component" value="Unassembled WGS sequence"/>
</dbReference>
<evidence type="ECO:0000259" key="9">
    <source>
        <dbReference type="PROSITE" id="PS51212"/>
    </source>
</evidence>
<evidence type="ECO:0000256" key="8">
    <source>
        <dbReference type="SAM" id="SignalP"/>
    </source>
</evidence>
<dbReference type="SUPFAM" id="SSF58100">
    <property type="entry name" value="Bacterial hemolysins"/>
    <property type="match status" value="1"/>
</dbReference>
<comment type="caution">
    <text evidence="10">The sequence shown here is derived from an EMBL/GenBank/DDBJ whole genome shotgun (WGS) entry which is preliminary data.</text>
</comment>
<evidence type="ECO:0000256" key="4">
    <source>
        <dbReference type="ARBA" id="ARBA00022989"/>
    </source>
</evidence>
<dbReference type="GO" id="GO:0005886">
    <property type="term" value="C:plasma membrane"/>
    <property type="evidence" value="ECO:0007669"/>
    <property type="project" value="TreeGrafter"/>
</dbReference>
<feature type="domain" description="WSC" evidence="9">
    <location>
        <begin position="226"/>
        <end position="319"/>
    </location>
</feature>
<keyword evidence="3 8" id="KW-0732">Signal</keyword>
<keyword evidence="2" id="KW-0812">Transmembrane</keyword>
<evidence type="ECO:0000256" key="6">
    <source>
        <dbReference type="ARBA" id="ARBA00023180"/>
    </source>
</evidence>
<dbReference type="OrthoDB" id="3026155at2759"/>
<dbReference type="PROSITE" id="PS51212">
    <property type="entry name" value="WSC"/>
    <property type="match status" value="1"/>
</dbReference>
<keyword evidence="11" id="KW-1185">Reference proteome</keyword>
<organism evidence="10 11">
    <name type="scientific">Mycena venus</name>
    <dbReference type="NCBI Taxonomy" id="2733690"/>
    <lineage>
        <taxon>Eukaryota</taxon>
        <taxon>Fungi</taxon>
        <taxon>Dikarya</taxon>
        <taxon>Basidiomycota</taxon>
        <taxon>Agaricomycotina</taxon>
        <taxon>Agaricomycetes</taxon>
        <taxon>Agaricomycetidae</taxon>
        <taxon>Agaricales</taxon>
        <taxon>Marasmiineae</taxon>
        <taxon>Mycenaceae</taxon>
        <taxon>Mycena</taxon>
    </lineage>
</organism>
<feature type="chain" id="PRO_5034049443" description="WSC domain-containing protein" evidence="8">
    <location>
        <begin position="20"/>
        <end position="719"/>
    </location>
</feature>
<evidence type="ECO:0000313" key="10">
    <source>
        <dbReference type="EMBL" id="KAF7366041.1"/>
    </source>
</evidence>
<evidence type="ECO:0000256" key="7">
    <source>
        <dbReference type="SAM" id="Coils"/>
    </source>
</evidence>
<evidence type="ECO:0000256" key="5">
    <source>
        <dbReference type="ARBA" id="ARBA00023136"/>
    </source>
</evidence>
<sequence>MASIRLLSILALSTAGTLAQSLTTTVVTATPAPDEVVFITTACSATCPSTDVMGNALIESFSCGNTCLFCRWNWPGGNHFAEYDTTTGAVTSPIGVAANPLRAAITCATSTSTSTIYPSRTTAVATSTPTPGEIVSTTTTCGDNCLFCRWNWPGGNHFAEYFVDTGAVFSPIGVAANPSIVAVACTTTATTSFLPTSASSSLASTTASSSTSSSSSSSTPALADGWATAIPCATDTPSRILTDVYITNSEVNTPLFCTRQCFALGFAYAGVESGDECYCGADLVSDVSVAPISDCDTPCTGDTTITCGASWRMQVYNTTLAPPDDPGRILTNDQLETAYEAVCNATNSALGRSDIQDDIDELSARAIAINVAFKQIGDQLAAIDAQKLSSVTIFVPTWQPITQNWTAILQDSVDTAKNTAAYCTEFTTVIMPFVANLDGPVPTNISVEVLDGYRDMANALADEARATSDAFTELRNQIAAFTLTLSAFAVQQNATDQAAIDELNNNIALLQAKIAGYGSEISALYISIAVKTDATIVGAATFYYIFPRFSDYIMGVGFDAVARDSATLVDTLNARADARAELQDDQVELAHLQSQLPAIAAANTTLYSITQEAVTLATQLTGINSIWNAIKSDCNNVAQYIRTLNSSIGHIPGIYWKTQNNVHCLYEAMADGMNSYAANITASLPRPTLRRRDLNFPEKLHSDVQALVASAKAKISASA</sequence>
<feature type="coiled-coil region" evidence="7">
    <location>
        <begin position="493"/>
        <end position="520"/>
    </location>
</feature>
<dbReference type="SMART" id="SM00321">
    <property type="entry name" value="WSC"/>
    <property type="match status" value="1"/>
</dbReference>
<protein>
    <recommendedName>
        <fullName evidence="9">WSC domain-containing protein</fullName>
    </recommendedName>
</protein>
<keyword evidence="6" id="KW-0325">Glycoprotein</keyword>
<keyword evidence="5" id="KW-0472">Membrane</keyword>
<dbReference type="InterPro" id="IPR051836">
    <property type="entry name" value="Kremen_rcpt"/>
</dbReference>
<keyword evidence="7" id="KW-0175">Coiled coil</keyword>
<gene>
    <name evidence="10" type="ORF">MVEN_00480300</name>
</gene>
<feature type="signal peptide" evidence="8">
    <location>
        <begin position="1"/>
        <end position="19"/>
    </location>
</feature>
<accession>A0A8H7DBY6</accession>
<evidence type="ECO:0000313" key="11">
    <source>
        <dbReference type="Proteomes" id="UP000620124"/>
    </source>
</evidence>
<dbReference type="Pfam" id="PF01822">
    <property type="entry name" value="WSC"/>
    <property type="match status" value="1"/>
</dbReference>
<reference evidence="10" key="1">
    <citation type="submission" date="2020-05" db="EMBL/GenBank/DDBJ databases">
        <title>Mycena genomes resolve the evolution of fungal bioluminescence.</title>
        <authorList>
            <person name="Tsai I.J."/>
        </authorList>
    </citation>
    <scope>NUCLEOTIDE SEQUENCE</scope>
    <source>
        <strain evidence="10">CCC161011</strain>
    </source>
</reference>
<proteinExistence type="predicted"/>
<evidence type="ECO:0000256" key="3">
    <source>
        <dbReference type="ARBA" id="ARBA00022729"/>
    </source>
</evidence>
<dbReference type="InterPro" id="IPR002889">
    <property type="entry name" value="WSC_carb-bd"/>
</dbReference>
<dbReference type="PANTHER" id="PTHR24269:SF16">
    <property type="entry name" value="PROTEIN SLG1"/>
    <property type="match status" value="1"/>
</dbReference>
<dbReference type="EMBL" id="JACAZI010000003">
    <property type="protein sequence ID" value="KAF7366041.1"/>
    <property type="molecule type" value="Genomic_DNA"/>
</dbReference>
<dbReference type="PANTHER" id="PTHR24269">
    <property type="entry name" value="KREMEN PROTEIN"/>
    <property type="match status" value="1"/>
</dbReference>
<dbReference type="AlphaFoldDB" id="A0A8H7DBY6"/>
<dbReference type="Gene3D" id="1.20.1170.10">
    <property type="match status" value="1"/>
</dbReference>
<comment type="subcellular location">
    <subcellularLocation>
        <location evidence="1">Membrane</location>
        <topology evidence="1">Single-pass membrane protein</topology>
    </subcellularLocation>
</comment>
<name>A0A8H7DBY6_9AGAR</name>